<evidence type="ECO:0000313" key="2">
    <source>
        <dbReference type="EMBL" id="GAA3595558.1"/>
    </source>
</evidence>
<organism evidence="2 3">
    <name type="scientific">Nonomuraea rosea</name>
    <dbReference type="NCBI Taxonomy" id="638574"/>
    <lineage>
        <taxon>Bacteria</taxon>
        <taxon>Bacillati</taxon>
        <taxon>Actinomycetota</taxon>
        <taxon>Actinomycetes</taxon>
        <taxon>Streptosporangiales</taxon>
        <taxon>Streptosporangiaceae</taxon>
        <taxon>Nonomuraea</taxon>
    </lineage>
</organism>
<keyword evidence="3" id="KW-1185">Reference proteome</keyword>
<evidence type="ECO:0000256" key="1">
    <source>
        <dbReference type="SAM" id="MobiDB-lite"/>
    </source>
</evidence>
<evidence type="ECO:0000313" key="3">
    <source>
        <dbReference type="Proteomes" id="UP001500630"/>
    </source>
</evidence>
<feature type="compositionally biased region" description="Basic and acidic residues" evidence="1">
    <location>
        <begin position="10"/>
        <end position="21"/>
    </location>
</feature>
<name>A0ABP6Z2P2_9ACTN</name>
<feature type="region of interest" description="Disordered" evidence="1">
    <location>
        <begin position="1"/>
        <end position="23"/>
    </location>
</feature>
<sequence>MPRGSLAEADAARPGRLHPDRGLPLPARLTAEVALRVVGCPRVVGLPDIRHSGQAQWMLRLTAAPARLDRVATTLAEHAELAFVAATTNLMANALCTDPAAVHRYPTHGLDSAERIHTIETAPALRTVKATGPLTIADGHQTSSTPAGTAVGRHPAGKSASRSRSPRPAYLPRRTPAAIYPPGSMRESLRLDDDTARHRPPCFQAPHHTTVERPGSCRP</sequence>
<protein>
    <submittedName>
        <fullName evidence="2">Uncharacterized protein</fullName>
    </submittedName>
</protein>
<accession>A0ABP6Z2P2</accession>
<dbReference type="EMBL" id="BAABDQ010000030">
    <property type="protein sequence ID" value="GAA3595558.1"/>
    <property type="molecule type" value="Genomic_DNA"/>
</dbReference>
<gene>
    <name evidence="2" type="ORF">GCM10022419_093570</name>
</gene>
<reference evidence="3" key="1">
    <citation type="journal article" date="2019" name="Int. J. Syst. Evol. Microbiol.">
        <title>The Global Catalogue of Microorganisms (GCM) 10K type strain sequencing project: providing services to taxonomists for standard genome sequencing and annotation.</title>
        <authorList>
            <consortium name="The Broad Institute Genomics Platform"/>
            <consortium name="The Broad Institute Genome Sequencing Center for Infectious Disease"/>
            <person name="Wu L."/>
            <person name="Ma J."/>
        </authorList>
    </citation>
    <scope>NUCLEOTIDE SEQUENCE [LARGE SCALE GENOMIC DNA]</scope>
    <source>
        <strain evidence="3">JCM 17326</strain>
    </source>
</reference>
<dbReference type="Proteomes" id="UP001500630">
    <property type="component" value="Unassembled WGS sequence"/>
</dbReference>
<feature type="region of interest" description="Disordered" evidence="1">
    <location>
        <begin position="136"/>
        <end position="219"/>
    </location>
</feature>
<comment type="caution">
    <text evidence="2">The sequence shown here is derived from an EMBL/GenBank/DDBJ whole genome shotgun (WGS) entry which is preliminary data.</text>
</comment>
<feature type="compositionally biased region" description="Basic and acidic residues" evidence="1">
    <location>
        <begin position="187"/>
        <end position="197"/>
    </location>
</feature>
<proteinExistence type="predicted"/>
<feature type="compositionally biased region" description="Low complexity" evidence="1">
    <location>
        <begin position="157"/>
        <end position="174"/>
    </location>
</feature>